<dbReference type="RefSeq" id="WP_252968170.1">
    <property type="nucleotide sequence ID" value="NZ_QVOU01000001.1"/>
</dbReference>
<dbReference type="InterPro" id="IPR001451">
    <property type="entry name" value="Hexapep"/>
</dbReference>
<dbReference type="SUPFAM" id="SSF51161">
    <property type="entry name" value="Trimeric LpxA-like enzymes"/>
    <property type="match status" value="1"/>
</dbReference>
<evidence type="ECO:0000313" key="7">
    <source>
        <dbReference type="EMBL" id="MWN21138.1"/>
    </source>
</evidence>
<feature type="domain" description="Maltose/galactoside acetyltransferase" evidence="6">
    <location>
        <begin position="5"/>
        <end position="59"/>
    </location>
</feature>
<dbReference type="InterPro" id="IPR018357">
    <property type="entry name" value="Hexapep_transf_CS"/>
</dbReference>
<evidence type="ECO:0000313" key="8">
    <source>
        <dbReference type="Proteomes" id="UP000478636"/>
    </source>
</evidence>
<dbReference type="PROSITE" id="PS00101">
    <property type="entry name" value="HEXAPEP_TRANSFERASES"/>
    <property type="match status" value="1"/>
</dbReference>
<gene>
    <name evidence="7" type="ORF">GQS40_05545</name>
</gene>
<evidence type="ECO:0000256" key="2">
    <source>
        <dbReference type="ARBA" id="ARBA00022679"/>
    </source>
</evidence>
<dbReference type="Proteomes" id="UP000478636">
    <property type="component" value="Unassembled WGS sequence"/>
</dbReference>
<dbReference type="PANTHER" id="PTHR43017">
    <property type="entry name" value="GALACTOSIDE O-ACETYLTRANSFERASE"/>
    <property type="match status" value="1"/>
</dbReference>
<dbReference type="InterPro" id="IPR011004">
    <property type="entry name" value="Trimer_LpxA-like_sf"/>
</dbReference>
<name>A0A6L7AAN5_LEULA</name>
<proteinExistence type="inferred from homology"/>
<dbReference type="CDD" id="cd03357">
    <property type="entry name" value="LbH_MAT_GAT"/>
    <property type="match status" value="1"/>
</dbReference>
<dbReference type="EMBL" id="WSZI01000013">
    <property type="protein sequence ID" value="MWN21138.1"/>
    <property type="molecule type" value="Genomic_DNA"/>
</dbReference>
<dbReference type="Pfam" id="PF00132">
    <property type="entry name" value="Hexapep"/>
    <property type="match status" value="1"/>
</dbReference>
<accession>A0A6L7AAN5</accession>
<comment type="similarity">
    <text evidence="1 5">Belongs to the transferase hexapeptide repeat family.</text>
</comment>
<keyword evidence="2 5" id="KW-0808">Transferase</keyword>
<dbReference type="EC" id="2.3.1.-" evidence="5"/>
<dbReference type="PANTHER" id="PTHR43017:SF1">
    <property type="entry name" value="ACETYLTRANSFERASE YJL218W-RELATED"/>
    <property type="match status" value="1"/>
</dbReference>
<keyword evidence="4 5" id="KW-0012">Acyltransferase</keyword>
<sequence>MTTEKERMLAGKLYHAEDSELKQLRSHVKILVDDYNDHIHTKPDHALALLPNIFGHIGDNAYIEKGLFLDYGVNTHIGQSFFANTGLVLLDVAPIAIGDNVLFGPNVSLLTAGHPLDFEIRNEGLEFGLPITIKDNVWLGGNVTINPGITIGENAVIGSGTVVTKDIPANSIVVGNPGRVIRQINRADHDIWQAKKAEYLNSKLGAV</sequence>
<evidence type="ECO:0000256" key="5">
    <source>
        <dbReference type="RuleBase" id="RU367021"/>
    </source>
</evidence>
<protein>
    <recommendedName>
        <fullName evidence="5">Acetyltransferase</fullName>
        <ecNumber evidence="5">2.3.1.-</ecNumber>
    </recommendedName>
</protein>
<dbReference type="AlphaFoldDB" id="A0A6L7AAN5"/>
<reference evidence="7 8" key="1">
    <citation type="submission" date="2019-12" db="EMBL/GenBank/DDBJ databases">
        <title>Complete genome sequence of Leuconostoc lactis strain AVN1 provides insights into metabolic potential.</title>
        <authorList>
            <person name="Besrour N."/>
            <person name="Najjari A."/>
            <person name="Fhoula I."/>
            <person name="Jaballah S."/>
            <person name="Klibi N."/>
            <person name="Ouzari H.I."/>
        </authorList>
    </citation>
    <scope>NUCLEOTIDE SEQUENCE [LARGE SCALE GENOMIC DNA]</scope>
    <source>
        <strain evidence="7 8">AVN1</strain>
    </source>
</reference>
<keyword evidence="3" id="KW-0677">Repeat</keyword>
<dbReference type="InterPro" id="IPR039369">
    <property type="entry name" value="LacA-like"/>
</dbReference>
<dbReference type="InterPro" id="IPR024688">
    <property type="entry name" value="Mac_dom"/>
</dbReference>
<evidence type="ECO:0000256" key="1">
    <source>
        <dbReference type="ARBA" id="ARBA00007274"/>
    </source>
</evidence>
<organism evidence="7 8">
    <name type="scientific">Leuconostoc lactis</name>
    <dbReference type="NCBI Taxonomy" id="1246"/>
    <lineage>
        <taxon>Bacteria</taxon>
        <taxon>Bacillati</taxon>
        <taxon>Bacillota</taxon>
        <taxon>Bacilli</taxon>
        <taxon>Lactobacillales</taxon>
        <taxon>Lactobacillaceae</taxon>
        <taxon>Leuconostoc</taxon>
    </lineage>
</organism>
<dbReference type="FunFam" id="2.160.10.10:FF:000008">
    <property type="entry name" value="Maltose O-acetyltransferase"/>
    <property type="match status" value="1"/>
</dbReference>
<dbReference type="GO" id="GO:0008870">
    <property type="term" value="F:galactoside O-acetyltransferase activity"/>
    <property type="evidence" value="ECO:0007669"/>
    <property type="project" value="TreeGrafter"/>
</dbReference>
<evidence type="ECO:0000259" key="6">
    <source>
        <dbReference type="SMART" id="SM01266"/>
    </source>
</evidence>
<comment type="caution">
    <text evidence="7">The sequence shown here is derived from an EMBL/GenBank/DDBJ whole genome shotgun (WGS) entry which is preliminary data.</text>
</comment>
<dbReference type="Pfam" id="PF12464">
    <property type="entry name" value="Mac"/>
    <property type="match status" value="1"/>
</dbReference>
<dbReference type="SMART" id="SM01266">
    <property type="entry name" value="Mac"/>
    <property type="match status" value="1"/>
</dbReference>
<evidence type="ECO:0000256" key="4">
    <source>
        <dbReference type="ARBA" id="ARBA00023315"/>
    </source>
</evidence>
<evidence type="ECO:0000256" key="3">
    <source>
        <dbReference type="ARBA" id="ARBA00022737"/>
    </source>
</evidence>
<dbReference type="Gene3D" id="2.160.10.10">
    <property type="entry name" value="Hexapeptide repeat proteins"/>
    <property type="match status" value="1"/>
</dbReference>